<accession>A0AAD9NPW4</accession>
<reference evidence="2" key="1">
    <citation type="journal article" date="2023" name="Mol. Biol. Evol.">
        <title>Third-Generation Sequencing Reveals the Adaptive Role of the Epigenome in Three Deep-Sea Polychaetes.</title>
        <authorList>
            <person name="Perez M."/>
            <person name="Aroh O."/>
            <person name="Sun Y."/>
            <person name="Lan Y."/>
            <person name="Juniper S.K."/>
            <person name="Young C.R."/>
            <person name="Angers B."/>
            <person name="Qian P.Y."/>
        </authorList>
    </citation>
    <scope>NUCLEOTIDE SEQUENCE</scope>
    <source>
        <strain evidence="2">R07B-5</strain>
    </source>
</reference>
<evidence type="ECO:0000313" key="2">
    <source>
        <dbReference type="EMBL" id="KAK2176393.1"/>
    </source>
</evidence>
<protein>
    <submittedName>
        <fullName evidence="2">Uncharacterized protein</fullName>
    </submittedName>
</protein>
<dbReference type="Proteomes" id="UP001209878">
    <property type="component" value="Unassembled WGS sequence"/>
</dbReference>
<dbReference type="AlphaFoldDB" id="A0AAD9NPW4"/>
<organism evidence="2 3">
    <name type="scientific">Ridgeia piscesae</name>
    <name type="common">Tubeworm</name>
    <dbReference type="NCBI Taxonomy" id="27915"/>
    <lineage>
        <taxon>Eukaryota</taxon>
        <taxon>Metazoa</taxon>
        <taxon>Spiralia</taxon>
        <taxon>Lophotrochozoa</taxon>
        <taxon>Annelida</taxon>
        <taxon>Polychaeta</taxon>
        <taxon>Sedentaria</taxon>
        <taxon>Canalipalpata</taxon>
        <taxon>Sabellida</taxon>
        <taxon>Siboglinidae</taxon>
        <taxon>Ridgeia</taxon>
    </lineage>
</organism>
<name>A0AAD9NPW4_RIDPI</name>
<comment type="caution">
    <text evidence="2">The sequence shown here is derived from an EMBL/GenBank/DDBJ whole genome shotgun (WGS) entry which is preliminary data.</text>
</comment>
<proteinExistence type="predicted"/>
<gene>
    <name evidence="2" type="ORF">NP493_664g02001</name>
</gene>
<evidence type="ECO:0000256" key="1">
    <source>
        <dbReference type="SAM" id="MobiDB-lite"/>
    </source>
</evidence>
<dbReference type="EMBL" id="JAODUO010000664">
    <property type="protein sequence ID" value="KAK2176393.1"/>
    <property type="molecule type" value="Genomic_DNA"/>
</dbReference>
<feature type="region of interest" description="Disordered" evidence="1">
    <location>
        <begin position="68"/>
        <end position="130"/>
    </location>
</feature>
<feature type="compositionally biased region" description="Basic and acidic residues" evidence="1">
    <location>
        <begin position="70"/>
        <end position="87"/>
    </location>
</feature>
<evidence type="ECO:0000313" key="3">
    <source>
        <dbReference type="Proteomes" id="UP001209878"/>
    </source>
</evidence>
<feature type="compositionally biased region" description="Low complexity" evidence="1">
    <location>
        <begin position="90"/>
        <end position="120"/>
    </location>
</feature>
<keyword evidence="3" id="KW-1185">Reference proteome</keyword>
<sequence>MIRPAEMPVFNARRYGRSWGSATNNPKTLLAYAETADNSTTLHRKTFFNFGIPRVKLQIGRAEEEVAEPNYERLRHNDDRSDGEADRQCSSSSGQASSSDRSDSVSHSSGSRSLTSSCSSGHLPGRIRMT</sequence>